<dbReference type="GeneID" id="300266268"/>
<dbReference type="GO" id="GO:0016758">
    <property type="term" value="F:hexosyltransferase activity"/>
    <property type="evidence" value="ECO:0007669"/>
    <property type="project" value="UniProtKB-ARBA"/>
</dbReference>
<dbReference type="RefSeq" id="WP_074822804.1">
    <property type="nucleotide sequence ID" value="NZ_FOEV01000003.1"/>
</dbReference>
<dbReference type="Pfam" id="PF00535">
    <property type="entry name" value="Glycos_transf_2"/>
    <property type="match status" value="1"/>
</dbReference>
<evidence type="ECO:0000313" key="4">
    <source>
        <dbReference type="Proteomes" id="UP000183210"/>
    </source>
</evidence>
<organism evidence="3 4">
    <name type="scientific">Pseudomonas lutea</name>
    <dbReference type="NCBI Taxonomy" id="243924"/>
    <lineage>
        <taxon>Bacteria</taxon>
        <taxon>Pseudomonadati</taxon>
        <taxon>Pseudomonadota</taxon>
        <taxon>Gammaproteobacteria</taxon>
        <taxon>Pseudomonadales</taxon>
        <taxon>Pseudomonadaceae</taxon>
        <taxon>Pseudomonas</taxon>
    </lineage>
</organism>
<gene>
    <name evidence="3" type="ORF">SAMN05216409_10362</name>
</gene>
<dbReference type="SUPFAM" id="SSF53448">
    <property type="entry name" value="Nucleotide-diphospho-sugar transferases"/>
    <property type="match status" value="1"/>
</dbReference>
<name>A0A9X8QI81_9PSED</name>
<evidence type="ECO:0000256" key="1">
    <source>
        <dbReference type="ARBA" id="ARBA00022519"/>
    </source>
</evidence>
<dbReference type="AlphaFoldDB" id="A0A9X8QI81"/>
<evidence type="ECO:0000313" key="3">
    <source>
        <dbReference type="EMBL" id="SEP95485.1"/>
    </source>
</evidence>
<keyword evidence="3" id="KW-0808">Transferase</keyword>
<dbReference type="PANTHER" id="PTHR22916:SF3">
    <property type="entry name" value="UDP-GLCNAC:BETAGAL BETA-1,3-N-ACETYLGLUCOSAMINYLTRANSFERASE-LIKE PROTEIN 1"/>
    <property type="match status" value="1"/>
</dbReference>
<dbReference type="CDD" id="cd04196">
    <property type="entry name" value="GT_2_like_d"/>
    <property type="match status" value="1"/>
</dbReference>
<dbReference type="EMBL" id="FOEV01000003">
    <property type="protein sequence ID" value="SEP95485.1"/>
    <property type="molecule type" value="Genomic_DNA"/>
</dbReference>
<dbReference type="InterPro" id="IPR001173">
    <property type="entry name" value="Glyco_trans_2-like"/>
</dbReference>
<dbReference type="InterPro" id="IPR029044">
    <property type="entry name" value="Nucleotide-diphossugar_trans"/>
</dbReference>
<evidence type="ECO:0000259" key="2">
    <source>
        <dbReference type="Pfam" id="PF00535"/>
    </source>
</evidence>
<keyword evidence="1" id="KW-0997">Cell inner membrane</keyword>
<comment type="caution">
    <text evidence="3">The sequence shown here is derived from an EMBL/GenBank/DDBJ whole genome shotgun (WGS) entry which is preliminary data.</text>
</comment>
<accession>A0A9X8QI81</accession>
<keyword evidence="1" id="KW-1003">Cell membrane</keyword>
<feature type="domain" description="Glycosyltransferase 2-like" evidence="2">
    <location>
        <begin position="16"/>
        <end position="125"/>
    </location>
</feature>
<dbReference type="Gene3D" id="3.90.550.10">
    <property type="entry name" value="Spore Coat Polysaccharide Biosynthesis Protein SpsA, Chain A"/>
    <property type="match status" value="1"/>
</dbReference>
<keyword evidence="1" id="KW-0472">Membrane</keyword>
<protein>
    <submittedName>
        <fullName evidence="3">Glycosyl transferase family 2</fullName>
    </submittedName>
</protein>
<reference evidence="3 4" key="1">
    <citation type="submission" date="2016-10" db="EMBL/GenBank/DDBJ databases">
        <authorList>
            <person name="Varghese N."/>
            <person name="Submissions S."/>
        </authorList>
    </citation>
    <scope>NUCLEOTIDE SEQUENCE [LARGE SCALE GENOMIC DNA]</scope>
    <source>
        <strain evidence="3 4">LMG 21974</strain>
    </source>
</reference>
<dbReference type="Proteomes" id="UP000183210">
    <property type="component" value="Unassembled WGS sequence"/>
</dbReference>
<dbReference type="PANTHER" id="PTHR22916">
    <property type="entry name" value="GLYCOSYLTRANSFERASE"/>
    <property type="match status" value="1"/>
</dbReference>
<proteinExistence type="predicted"/>
<sequence length="316" mass="36074">MNKVTSNPPEQPCVAILLCTYNGELFLTEQLDSIIRQTHENWILYASDDGSKDSTIEILYRYQAELGEQKFKILNGPRQGFSKNFMSLIKNKSIEADYYAFSDQDDIWHENKIEIAVEHLKSHTNKAPSIYCSRTHLIDTSGNSLGFSPLFRKKPSFSNALVQSLAGANTMIIDNQARYILATTPNDAKIISHDWLAYILVSSCDGNIFYDQTPRIDYRQHSANIIGSNTSFKDKVKRLKKMLEGTFRDWNESNIYILESCKEIMSETSKQKLAAYQKARKAKSIRRILFLRKAKLYRQTLTGEIGLYLAAALGKL</sequence>